<dbReference type="AlphaFoldDB" id="A0A7I4XYB5"/>
<evidence type="ECO:0000313" key="1">
    <source>
        <dbReference type="Proteomes" id="UP000025227"/>
    </source>
</evidence>
<protein>
    <submittedName>
        <fullName evidence="2">Muscular LMNA-interacting protein</fullName>
    </submittedName>
</protein>
<accession>A0A7I4XYB5</accession>
<reference evidence="2" key="1">
    <citation type="submission" date="2020-12" db="UniProtKB">
        <authorList>
            <consortium name="WormBaseParasite"/>
        </authorList>
    </citation>
    <scope>IDENTIFICATION</scope>
    <source>
        <strain evidence="2">MHco3</strain>
    </source>
</reference>
<dbReference type="Proteomes" id="UP000025227">
    <property type="component" value="Unplaced"/>
</dbReference>
<name>A0A7I4XYB5_HAECO</name>
<dbReference type="WBParaSite" id="HCON_00029760-00001">
    <property type="protein sequence ID" value="HCON_00029760-00001"/>
    <property type="gene ID" value="HCON_00029760"/>
</dbReference>
<organism evidence="1 2">
    <name type="scientific">Haemonchus contortus</name>
    <name type="common">Barber pole worm</name>
    <dbReference type="NCBI Taxonomy" id="6289"/>
    <lineage>
        <taxon>Eukaryota</taxon>
        <taxon>Metazoa</taxon>
        <taxon>Ecdysozoa</taxon>
        <taxon>Nematoda</taxon>
        <taxon>Chromadorea</taxon>
        <taxon>Rhabditida</taxon>
        <taxon>Rhabditina</taxon>
        <taxon>Rhabditomorpha</taxon>
        <taxon>Strongyloidea</taxon>
        <taxon>Trichostrongylidae</taxon>
        <taxon>Haemonchus</taxon>
    </lineage>
</organism>
<sequence length="179" mass="21037">MPFKSTIQMALRKMSNSYRKDRQDTVLLEPPYLALPTSPKQDEVYYLMDDFDNATMTTYDCDTDKTYYENETFYEAKSVPTSIRRSIKRKHSPITVEPLEALKPLHMSTPHSFCEMDYSPPAKRAPILRRIPLKLDIPLQHPPAIPLKEYEEEHSYMEPICQRIKHDFIHTVVMKAIEE</sequence>
<dbReference type="OMA" id="TYYENET"/>
<evidence type="ECO:0000313" key="2">
    <source>
        <dbReference type="WBParaSite" id="HCON_00029760-00001"/>
    </source>
</evidence>
<proteinExistence type="predicted"/>
<dbReference type="OrthoDB" id="5807614at2759"/>
<keyword evidence="1" id="KW-1185">Reference proteome</keyword>